<protein>
    <recommendedName>
        <fullName evidence="2">DUF6533 domain-containing protein</fullName>
    </recommendedName>
</protein>
<evidence type="ECO:0000313" key="3">
    <source>
        <dbReference type="EMBL" id="KAK7676798.1"/>
    </source>
</evidence>
<feature type="transmembrane region" description="Helical" evidence="1">
    <location>
        <begin position="201"/>
        <end position="226"/>
    </location>
</feature>
<keyword evidence="1" id="KW-1133">Transmembrane helix</keyword>
<reference evidence="3 4" key="1">
    <citation type="submission" date="2022-09" db="EMBL/GenBank/DDBJ databases">
        <authorList>
            <person name="Palmer J.M."/>
        </authorList>
    </citation>
    <scope>NUCLEOTIDE SEQUENCE [LARGE SCALE GENOMIC DNA]</scope>
    <source>
        <strain evidence="3 4">DSM 7382</strain>
    </source>
</reference>
<evidence type="ECO:0000313" key="4">
    <source>
        <dbReference type="Proteomes" id="UP001385951"/>
    </source>
</evidence>
<keyword evidence="1" id="KW-0472">Membrane</keyword>
<dbReference type="InterPro" id="IPR045340">
    <property type="entry name" value="DUF6533"/>
</dbReference>
<feature type="transmembrane region" description="Helical" evidence="1">
    <location>
        <begin position="138"/>
        <end position="158"/>
    </location>
</feature>
<dbReference type="EMBL" id="JASBNA010000104">
    <property type="protein sequence ID" value="KAK7676798.1"/>
    <property type="molecule type" value="Genomic_DNA"/>
</dbReference>
<organism evidence="3 4">
    <name type="scientific">Cerrena zonata</name>
    <dbReference type="NCBI Taxonomy" id="2478898"/>
    <lineage>
        <taxon>Eukaryota</taxon>
        <taxon>Fungi</taxon>
        <taxon>Dikarya</taxon>
        <taxon>Basidiomycota</taxon>
        <taxon>Agaricomycotina</taxon>
        <taxon>Agaricomycetes</taxon>
        <taxon>Polyporales</taxon>
        <taxon>Cerrenaceae</taxon>
        <taxon>Cerrena</taxon>
    </lineage>
</organism>
<dbReference type="Pfam" id="PF20151">
    <property type="entry name" value="DUF6533"/>
    <property type="match status" value="1"/>
</dbReference>
<dbReference type="Proteomes" id="UP001385951">
    <property type="component" value="Unassembled WGS sequence"/>
</dbReference>
<keyword evidence="4" id="KW-1185">Reference proteome</keyword>
<dbReference type="AlphaFoldDB" id="A0AAW0F9D4"/>
<proteinExistence type="predicted"/>
<evidence type="ECO:0000259" key="2">
    <source>
        <dbReference type="Pfam" id="PF20151"/>
    </source>
</evidence>
<comment type="caution">
    <text evidence="3">The sequence shown here is derived from an EMBL/GenBank/DDBJ whole genome shotgun (WGS) entry which is preliminary data.</text>
</comment>
<feature type="domain" description="DUF6533" evidence="2">
    <location>
        <begin position="33"/>
        <end position="70"/>
    </location>
</feature>
<accession>A0AAW0F9D4</accession>
<name>A0AAW0F9D4_9APHY</name>
<sequence length="404" mass="44660">MSSSQASNNGAKLVAFLIEKVRLNNEIGSATDTLVMYDYLLSLSTEIRCIWKRKFSAATILYFINRYGIIFYRITEVIQVVSFKNPTEAEADTVRLRSFPVCNVVFRINQCVLSVVTLTIPAFLALRLYAIWNNDIRVFVGVFCLSMVVPALNIYYLSAKRIIALPSPLVGCGEIVNLNSDGFVQQFRKYHQNIFDRRFDIFNIVPIFNASYSIIFAVVIMVLTWAKTAAIVKMFSAAGLKMRPRTSLVYMLLRDGISYLGVISLDSLLRLLGNHVKVLGSSPAITQVIQSILMSHFLLNLRSVYMSPSGANPDSSGNSLTPTYSSMIVGNLGAPLRDVYDPDEEEDEEEDIIYVASDPLLVGLDTTTSDAAGLLNTKVTESGMCPDNISIIDIKAECGQSGSV</sequence>
<gene>
    <name evidence="3" type="ORF">QCA50_020266</name>
</gene>
<evidence type="ECO:0000256" key="1">
    <source>
        <dbReference type="SAM" id="Phobius"/>
    </source>
</evidence>
<feature type="transmembrane region" description="Helical" evidence="1">
    <location>
        <begin position="104"/>
        <end position="126"/>
    </location>
</feature>
<keyword evidence="1" id="KW-0812">Transmembrane</keyword>